<comment type="caution">
    <text evidence="1">The sequence shown here is derived from an EMBL/GenBank/DDBJ whole genome shotgun (WGS) entry which is preliminary data.</text>
</comment>
<dbReference type="OrthoDB" id="9055650at2"/>
<dbReference type="PATRIC" id="fig|908627.4.peg.8180"/>
<evidence type="ECO:0000313" key="2">
    <source>
        <dbReference type="Proteomes" id="UP000035963"/>
    </source>
</evidence>
<evidence type="ECO:0000313" key="1">
    <source>
        <dbReference type="EMBL" id="KLU21342.1"/>
    </source>
</evidence>
<gene>
    <name evidence="1" type="ORF">EOS_36520</name>
</gene>
<name>A0A0J1CKU9_9BURK</name>
<dbReference type="AlphaFoldDB" id="A0A0J1CKU9"/>
<sequence length="480" mass="52845">MCGGGMAFGVRRGRRQVLRVLAALAGSGLQSARAAEQGAAPVAARPKTGARMITQMIGANGWASAPGDVAMWKDMGITWGRDVVGPGQGESASSIMDVDKTSPTYISDLPPAILANNRNGIHSLLLLGFTPWWNATVPKDSKSAPKDVRAWERYVEAAVRKYSAPPYNVKYFQVWNEAAGKLSGGLPQATFWHGPDDDGKLDRPYERAMQDYVERIHIPAARIIRKYKAYVVYGGWPDQGGLDTFTQWIEYRSPTLNERMLDCVDYLDFHYLNVDDLSPIYDKYVKNGPARGIWQTEIGDRFIIDPFYLPRYFFDFAVWALERNWDDPDKYVSMVYHWDGYEPFRLTHRGPPRTYNVSGKSLVVLRKTLPGALAPLAASLKFSEDASGSALYSGSDIVVQVSASTGWRTVEINTGSTPASGQASVAFIDALTGVAAAAQDAQATWNGSTLSVRFKVPLVMNGAERKTPAHLAYLVVRSKA</sequence>
<accession>A0A0J1CKU9</accession>
<keyword evidence="2" id="KW-1185">Reference proteome</keyword>
<dbReference type="Proteomes" id="UP000035963">
    <property type="component" value="Unassembled WGS sequence"/>
</dbReference>
<dbReference type="SUPFAM" id="SSF51445">
    <property type="entry name" value="(Trans)glycosidases"/>
    <property type="match status" value="1"/>
</dbReference>
<proteinExistence type="predicted"/>
<reference evidence="1 2" key="1">
    <citation type="journal article" date="2015" name="Genome Announc.">
        <title>Draft Genome Sequence of Burkholderia sp. Strain PML1(12), an Ectomycorrhizosphere-Inhabiting Bacterium with Effective Mineral-Weathering Ability.</title>
        <authorList>
            <person name="Uroz S."/>
            <person name="Oger P."/>
        </authorList>
    </citation>
    <scope>NUCLEOTIDE SEQUENCE [LARGE SCALE GENOMIC DNA]</scope>
    <source>
        <strain evidence="2">PML1(12)</strain>
    </source>
</reference>
<dbReference type="InterPro" id="IPR017853">
    <property type="entry name" value="GH"/>
</dbReference>
<organism evidence="1 2">
    <name type="scientific">Caballeronia mineralivorans PML1(12)</name>
    <dbReference type="NCBI Taxonomy" id="908627"/>
    <lineage>
        <taxon>Bacteria</taxon>
        <taxon>Pseudomonadati</taxon>
        <taxon>Pseudomonadota</taxon>
        <taxon>Betaproteobacteria</taxon>
        <taxon>Burkholderiales</taxon>
        <taxon>Burkholderiaceae</taxon>
        <taxon>Caballeronia</taxon>
    </lineage>
</organism>
<protein>
    <submittedName>
        <fullName evidence="1">Uncharacterized protein</fullName>
    </submittedName>
</protein>
<dbReference type="EMBL" id="AEJF01000224">
    <property type="protein sequence ID" value="KLU21342.1"/>
    <property type="molecule type" value="Genomic_DNA"/>
</dbReference>
<dbReference type="Gene3D" id="3.20.20.80">
    <property type="entry name" value="Glycosidases"/>
    <property type="match status" value="1"/>
</dbReference>